<dbReference type="InterPro" id="IPR048634">
    <property type="entry name" value="SecD_SecF_C"/>
</dbReference>
<evidence type="ECO:0000256" key="12">
    <source>
        <dbReference type="ARBA" id="ARBA00065973"/>
    </source>
</evidence>
<gene>
    <name evidence="13 15" type="primary">secF</name>
    <name evidence="15" type="ORF">HYY65_03235</name>
</gene>
<sequence>MEIIKPGIRIDFMRLKNQAMAVSTLLLLAGLISLVAKGGPRYGVDFSGGTLFQIQFNQDVSVERMRRAMAGAQMGDSDIQKLGATREFLVRAGLATTRLEEVTPRVREALNKEFAPGSFQIRREETVGPKVGKDLTEKAIMALGYGLLGILVYVSIRFHYTFAFGGIIALIHDIMITIGIFSLTNKEIDLNVIAALLTIAGFSINDTIVIFDRIRENLKKTRKTDLLEIVNLSVNETLGRTIITSSTVIMVLLGLFLFGGQVIHDFSFALLVGTLSGVYSTVFIASPIVLMWPKRFLGKVSWGGR</sequence>
<evidence type="ECO:0000256" key="7">
    <source>
        <dbReference type="ARBA" id="ARBA00023010"/>
    </source>
</evidence>
<keyword evidence="8 13" id="KW-0472">Membrane</keyword>
<evidence type="ECO:0000259" key="14">
    <source>
        <dbReference type="Pfam" id="PF02355"/>
    </source>
</evidence>
<evidence type="ECO:0000256" key="5">
    <source>
        <dbReference type="ARBA" id="ARBA00022927"/>
    </source>
</evidence>
<comment type="caution">
    <text evidence="13">Lacks conserved residue(s) required for the propagation of feature annotation.</text>
</comment>
<dbReference type="Pfam" id="PF07549">
    <property type="entry name" value="Sec_GG"/>
    <property type="match status" value="1"/>
</dbReference>
<dbReference type="Proteomes" id="UP000741360">
    <property type="component" value="Unassembled WGS sequence"/>
</dbReference>
<comment type="subcellular location">
    <subcellularLocation>
        <location evidence="1 13">Cell membrane</location>
        <topology evidence="1 13">Multi-pass membrane protein</topology>
    </subcellularLocation>
</comment>
<evidence type="ECO:0000256" key="2">
    <source>
        <dbReference type="ARBA" id="ARBA00022448"/>
    </source>
</evidence>
<dbReference type="GO" id="GO:0065002">
    <property type="term" value="P:intracellular protein transmembrane transport"/>
    <property type="evidence" value="ECO:0007669"/>
    <property type="project" value="UniProtKB-UniRule"/>
</dbReference>
<keyword evidence="6 13" id="KW-1133">Transmembrane helix</keyword>
<dbReference type="InterPro" id="IPR022813">
    <property type="entry name" value="SecD/SecF_arch_bac"/>
</dbReference>
<dbReference type="NCBIfam" id="TIGR00966">
    <property type="entry name" value="transloc_SecF"/>
    <property type="match status" value="1"/>
</dbReference>
<keyword evidence="3 13" id="KW-1003">Cell membrane</keyword>
<dbReference type="PANTHER" id="PTHR30081:SF8">
    <property type="entry name" value="PROTEIN TRANSLOCASE SUBUNIT SECF"/>
    <property type="match status" value="1"/>
</dbReference>
<evidence type="ECO:0000256" key="6">
    <source>
        <dbReference type="ARBA" id="ARBA00022989"/>
    </source>
</evidence>
<organism evidence="15 16">
    <name type="scientific">Tectimicrobiota bacterium</name>
    <dbReference type="NCBI Taxonomy" id="2528274"/>
    <lineage>
        <taxon>Bacteria</taxon>
        <taxon>Pseudomonadati</taxon>
        <taxon>Nitrospinota/Tectimicrobiota group</taxon>
        <taxon>Candidatus Tectimicrobiota</taxon>
    </lineage>
</organism>
<dbReference type="PRINTS" id="PR01755">
    <property type="entry name" value="SECFTRNLCASE"/>
</dbReference>
<dbReference type="SUPFAM" id="SSF82866">
    <property type="entry name" value="Multidrug efflux transporter AcrB transmembrane domain"/>
    <property type="match status" value="1"/>
</dbReference>
<dbReference type="InterPro" id="IPR022646">
    <property type="entry name" value="SecD/SecF_CS"/>
</dbReference>
<dbReference type="FunFam" id="1.20.1640.10:FF:000024">
    <property type="entry name" value="Multifunctional fusion protein"/>
    <property type="match status" value="1"/>
</dbReference>
<evidence type="ECO:0000256" key="13">
    <source>
        <dbReference type="HAMAP-Rule" id="MF_01464"/>
    </source>
</evidence>
<dbReference type="InterPro" id="IPR055344">
    <property type="entry name" value="SecD_SecF_C_bact"/>
</dbReference>
<dbReference type="Pfam" id="PF02355">
    <property type="entry name" value="SecD_SecF_C"/>
    <property type="match status" value="1"/>
</dbReference>
<comment type="similarity">
    <text evidence="13">Belongs to the SecD/SecF family. SecF subfamily.</text>
</comment>
<feature type="transmembrane region" description="Helical" evidence="13">
    <location>
        <begin position="190"/>
        <end position="211"/>
    </location>
</feature>
<evidence type="ECO:0000256" key="8">
    <source>
        <dbReference type="ARBA" id="ARBA00023136"/>
    </source>
</evidence>
<comment type="subunit">
    <text evidence="12">Part of the essential Sec protein translocation apparatus which comprises SecA, SecYEG and auxiliary proteins SecDF-YajC and YidC.</text>
</comment>
<comment type="similarity">
    <text evidence="10">In the C-terminal section; belongs to the SecD/SecF family. SecF subfamily.</text>
</comment>
<comment type="subunit">
    <text evidence="13">Forms a complex with SecD. Part of the essential Sec protein translocation apparatus which comprises SecA, SecYEG and auxiliary proteins SecDF. Other proteins may also be involved.</text>
</comment>
<evidence type="ECO:0000256" key="11">
    <source>
        <dbReference type="ARBA" id="ARBA00061053"/>
    </source>
</evidence>
<accession>A0A932GNG3</accession>
<comment type="caution">
    <text evidence="15">The sequence shown here is derived from an EMBL/GenBank/DDBJ whole genome shotgun (WGS) entry which is preliminary data.</text>
</comment>
<comment type="function">
    <text evidence="9 13">Part of the Sec protein translocase complex. Interacts with the SecYEG preprotein conducting channel. SecDF uses the proton motive force (PMF) to complete protein translocation after the ATP-dependent function of SecA.</text>
</comment>
<dbReference type="HAMAP" id="MF_01464_B">
    <property type="entry name" value="SecF_B"/>
    <property type="match status" value="1"/>
</dbReference>
<dbReference type="GO" id="GO:0006605">
    <property type="term" value="P:protein targeting"/>
    <property type="evidence" value="ECO:0007669"/>
    <property type="project" value="UniProtKB-UniRule"/>
</dbReference>
<keyword evidence="2 13" id="KW-0813">Transport</keyword>
<evidence type="ECO:0000256" key="9">
    <source>
        <dbReference type="ARBA" id="ARBA00059018"/>
    </source>
</evidence>
<evidence type="ECO:0000313" key="15">
    <source>
        <dbReference type="EMBL" id="MBI3014085.1"/>
    </source>
</evidence>
<feature type="transmembrane region" description="Helical" evidence="13">
    <location>
        <begin position="269"/>
        <end position="292"/>
    </location>
</feature>
<dbReference type="InterPro" id="IPR005665">
    <property type="entry name" value="SecF_bac"/>
</dbReference>
<evidence type="ECO:0000256" key="4">
    <source>
        <dbReference type="ARBA" id="ARBA00022692"/>
    </source>
</evidence>
<dbReference type="AlphaFoldDB" id="A0A932GNG3"/>
<keyword evidence="7 13" id="KW-0811">Translocation</keyword>
<protein>
    <recommendedName>
        <fullName evidence="13">Protein-export membrane protein SecF</fullName>
    </recommendedName>
</protein>
<evidence type="ECO:0000313" key="16">
    <source>
        <dbReference type="Proteomes" id="UP000741360"/>
    </source>
</evidence>
<evidence type="ECO:0000256" key="3">
    <source>
        <dbReference type="ARBA" id="ARBA00022475"/>
    </source>
</evidence>
<dbReference type="NCBIfam" id="TIGR00916">
    <property type="entry name" value="2A0604s01"/>
    <property type="match status" value="1"/>
</dbReference>
<feature type="transmembrane region" description="Helical" evidence="13">
    <location>
        <begin position="242"/>
        <end position="263"/>
    </location>
</feature>
<feature type="domain" description="Protein export membrane protein SecD/SecF C-terminal" evidence="14">
    <location>
        <begin position="109"/>
        <end position="294"/>
    </location>
</feature>
<name>A0A932GNG3_UNCTE</name>
<proteinExistence type="inferred from homology"/>
<reference evidence="15" key="1">
    <citation type="submission" date="2020-07" db="EMBL/GenBank/DDBJ databases">
        <title>Huge and variable diversity of episymbiotic CPR bacteria and DPANN archaea in groundwater ecosystems.</title>
        <authorList>
            <person name="He C.Y."/>
            <person name="Keren R."/>
            <person name="Whittaker M."/>
            <person name="Farag I.F."/>
            <person name="Doudna J."/>
            <person name="Cate J.H.D."/>
            <person name="Banfield J.F."/>
        </authorList>
    </citation>
    <scope>NUCLEOTIDE SEQUENCE</scope>
    <source>
        <strain evidence="15">NC_groundwater_717_Ag_S-0.2um_59_8</strain>
    </source>
</reference>
<keyword evidence="5 13" id="KW-0653">Protein transport</keyword>
<dbReference type="EMBL" id="JACPSX010000054">
    <property type="protein sequence ID" value="MBI3014085.1"/>
    <property type="molecule type" value="Genomic_DNA"/>
</dbReference>
<dbReference type="PANTHER" id="PTHR30081">
    <property type="entry name" value="PROTEIN-EXPORT MEMBRANE PROTEIN SEC"/>
    <property type="match status" value="1"/>
</dbReference>
<dbReference type="InterPro" id="IPR022645">
    <property type="entry name" value="SecD/SecF_bac"/>
</dbReference>
<dbReference type="Gene3D" id="1.20.1640.10">
    <property type="entry name" value="Multidrug efflux transporter AcrB transmembrane domain"/>
    <property type="match status" value="1"/>
</dbReference>
<feature type="transmembrane region" description="Helical" evidence="13">
    <location>
        <begin position="163"/>
        <end position="184"/>
    </location>
</feature>
<evidence type="ECO:0000256" key="1">
    <source>
        <dbReference type="ARBA" id="ARBA00004651"/>
    </source>
</evidence>
<evidence type="ECO:0000256" key="10">
    <source>
        <dbReference type="ARBA" id="ARBA00060856"/>
    </source>
</evidence>
<dbReference type="GO" id="GO:0015450">
    <property type="term" value="F:protein-transporting ATPase activity"/>
    <property type="evidence" value="ECO:0007669"/>
    <property type="project" value="InterPro"/>
</dbReference>
<comment type="similarity">
    <text evidence="11">In the N-terminal section; belongs to the SecD/SecF family. SecD subfamily.</text>
</comment>
<dbReference type="GO" id="GO:0005886">
    <property type="term" value="C:plasma membrane"/>
    <property type="evidence" value="ECO:0007669"/>
    <property type="project" value="UniProtKB-SubCell"/>
</dbReference>
<keyword evidence="4 13" id="KW-0812">Transmembrane</keyword>
<dbReference type="GO" id="GO:0043952">
    <property type="term" value="P:protein transport by the Sec complex"/>
    <property type="evidence" value="ECO:0007669"/>
    <property type="project" value="UniProtKB-UniRule"/>
</dbReference>
<feature type="transmembrane region" description="Helical" evidence="13">
    <location>
        <begin position="139"/>
        <end position="156"/>
    </location>
</feature>